<keyword evidence="1" id="KW-0521">NADP</keyword>
<keyword evidence="4" id="KW-1185">Reference proteome</keyword>
<sequence length="318" mass="33316">MHAVRFHEHGGADVLTVDDAETPDVEPGQVLVDVAAIGVNPVDTYFREGAYPVPHLPFVPGSDLAGTVVVVGDGVERFEAGDRVYGTGLGNGMSGTYAEEVAAPADFLAHVPDGVSFEDAAALALVGTTAWQAFVHHAGVEPAETVLVHGGSGGVGHVAVQLAETMGARVLATASEEFHGDVRALGADEAFDYRRDDLADAVTAAGAPDVILDTHMDRYLQFNADVAATGGRIVGIGNDTGEGGFSNIGVTKGKELRYQFMTMYNTPEKDAVLTRLASLLERGDVEPVVHETYALEDAAEAQRAVLEDSFLGKLVLTT</sequence>
<organism evidence="3 4">
    <name type="scientific">Halopelagius inordinatus</name>
    <dbReference type="NCBI Taxonomy" id="553467"/>
    <lineage>
        <taxon>Archaea</taxon>
        <taxon>Methanobacteriati</taxon>
        <taxon>Methanobacteriota</taxon>
        <taxon>Stenosarchaea group</taxon>
        <taxon>Halobacteria</taxon>
        <taxon>Halobacteriales</taxon>
        <taxon>Haloferacaceae</taxon>
    </lineage>
</organism>
<evidence type="ECO:0000313" key="4">
    <source>
        <dbReference type="Proteomes" id="UP000198876"/>
    </source>
</evidence>
<dbReference type="PANTHER" id="PTHR44154">
    <property type="entry name" value="QUINONE OXIDOREDUCTASE"/>
    <property type="match status" value="1"/>
</dbReference>
<evidence type="ECO:0000313" key="3">
    <source>
        <dbReference type="EMBL" id="SFG42450.1"/>
    </source>
</evidence>
<evidence type="ECO:0000256" key="1">
    <source>
        <dbReference type="ARBA" id="ARBA00022857"/>
    </source>
</evidence>
<dbReference type="Pfam" id="PF08240">
    <property type="entry name" value="ADH_N"/>
    <property type="match status" value="1"/>
</dbReference>
<dbReference type="GO" id="GO:0016616">
    <property type="term" value="F:oxidoreductase activity, acting on the CH-OH group of donors, NAD or NADP as acceptor"/>
    <property type="evidence" value="ECO:0007669"/>
    <property type="project" value="UniProtKB-ARBA"/>
</dbReference>
<dbReference type="Gene3D" id="3.90.180.10">
    <property type="entry name" value="Medium-chain alcohol dehydrogenases, catalytic domain"/>
    <property type="match status" value="1"/>
</dbReference>
<dbReference type="STRING" id="553467.SAMN04488063_2001"/>
<dbReference type="Proteomes" id="UP000198876">
    <property type="component" value="Unassembled WGS sequence"/>
</dbReference>
<protein>
    <submittedName>
        <fullName evidence="3">NADPH:quinone reductase</fullName>
    </submittedName>
</protein>
<evidence type="ECO:0000259" key="2">
    <source>
        <dbReference type="SMART" id="SM00829"/>
    </source>
</evidence>
<dbReference type="RefSeq" id="WP_092891740.1">
    <property type="nucleotide sequence ID" value="NZ_FOOQ01000002.1"/>
</dbReference>
<dbReference type="InterPro" id="IPR051603">
    <property type="entry name" value="Zinc-ADH_QOR/CCCR"/>
</dbReference>
<dbReference type="AlphaFoldDB" id="A0A1I2RPR9"/>
<gene>
    <name evidence="3" type="ORF">SAMN04488063_2001</name>
</gene>
<dbReference type="SMART" id="SM00829">
    <property type="entry name" value="PKS_ER"/>
    <property type="match status" value="1"/>
</dbReference>
<dbReference type="GO" id="GO:0044281">
    <property type="term" value="P:small molecule metabolic process"/>
    <property type="evidence" value="ECO:0007669"/>
    <property type="project" value="UniProtKB-ARBA"/>
</dbReference>
<dbReference type="SUPFAM" id="SSF50129">
    <property type="entry name" value="GroES-like"/>
    <property type="match status" value="1"/>
</dbReference>
<dbReference type="InterPro" id="IPR013154">
    <property type="entry name" value="ADH-like_N"/>
</dbReference>
<reference evidence="4" key="1">
    <citation type="submission" date="2016-10" db="EMBL/GenBank/DDBJ databases">
        <authorList>
            <person name="Varghese N."/>
            <person name="Submissions S."/>
        </authorList>
    </citation>
    <scope>NUCLEOTIDE SEQUENCE [LARGE SCALE GENOMIC DNA]</scope>
    <source>
        <strain evidence="4">CGMCC 1.7739</strain>
    </source>
</reference>
<dbReference type="GO" id="GO:0030554">
    <property type="term" value="F:adenyl nucleotide binding"/>
    <property type="evidence" value="ECO:0007669"/>
    <property type="project" value="UniProtKB-ARBA"/>
</dbReference>
<dbReference type="OrthoDB" id="146629at2157"/>
<name>A0A1I2RPR9_9EURY</name>
<dbReference type="GO" id="GO:0043168">
    <property type="term" value="F:anion binding"/>
    <property type="evidence" value="ECO:0007669"/>
    <property type="project" value="UniProtKB-ARBA"/>
</dbReference>
<feature type="domain" description="Enoyl reductase (ER)" evidence="2">
    <location>
        <begin position="10"/>
        <end position="316"/>
    </location>
</feature>
<dbReference type="InterPro" id="IPR036291">
    <property type="entry name" value="NAD(P)-bd_dom_sf"/>
</dbReference>
<dbReference type="EMBL" id="FOOQ01000002">
    <property type="protein sequence ID" value="SFG42450.1"/>
    <property type="molecule type" value="Genomic_DNA"/>
</dbReference>
<dbReference type="PANTHER" id="PTHR44154:SF1">
    <property type="entry name" value="QUINONE OXIDOREDUCTASE"/>
    <property type="match status" value="1"/>
</dbReference>
<proteinExistence type="predicted"/>
<dbReference type="InterPro" id="IPR020843">
    <property type="entry name" value="ER"/>
</dbReference>
<dbReference type="InterPro" id="IPR011032">
    <property type="entry name" value="GroES-like_sf"/>
</dbReference>
<dbReference type="Pfam" id="PF13602">
    <property type="entry name" value="ADH_zinc_N_2"/>
    <property type="match status" value="1"/>
</dbReference>
<dbReference type="SUPFAM" id="SSF51735">
    <property type="entry name" value="NAD(P)-binding Rossmann-fold domains"/>
    <property type="match status" value="1"/>
</dbReference>
<dbReference type="CDD" id="cd08253">
    <property type="entry name" value="zeta_crystallin"/>
    <property type="match status" value="1"/>
</dbReference>
<dbReference type="Gene3D" id="3.40.50.720">
    <property type="entry name" value="NAD(P)-binding Rossmann-like Domain"/>
    <property type="match status" value="1"/>
</dbReference>
<accession>A0A1I2RPR9</accession>